<protein>
    <submittedName>
        <fullName evidence="1">Uncharacterized protein</fullName>
    </submittedName>
</protein>
<evidence type="ECO:0000313" key="2">
    <source>
        <dbReference type="Proteomes" id="UP000308652"/>
    </source>
</evidence>
<evidence type="ECO:0000313" key="1">
    <source>
        <dbReference type="EMBL" id="TFK34864.1"/>
    </source>
</evidence>
<dbReference type="EMBL" id="ML213627">
    <property type="protein sequence ID" value="TFK34864.1"/>
    <property type="molecule type" value="Genomic_DNA"/>
</dbReference>
<keyword evidence="2" id="KW-1185">Reference proteome</keyword>
<reference evidence="1 2" key="1">
    <citation type="journal article" date="2019" name="Nat. Ecol. Evol.">
        <title>Megaphylogeny resolves global patterns of mushroom evolution.</title>
        <authorList>
            <person name="Varga T."/>
            <person name="Krizsan K."/>
            <person name="Foldi C."/>
            <person name="Dima B."/>
            <person name="Sanchez-Garcia M."/>
            <person name="Sanchez-Ramirez S."/>
            <person name="Szollosi G.J."/>
            <person name="Szarkandi J.G."/>
            <person name="Papp V."/>
            <person name="Albert L."/>
            <person name="Andreopoulos W."/>
            <person name="Angelini C."/>
            <person name="Antonin V."/>
            <person name="Barry K.W."/>
            <person name="Bougher N.L."/>
            <person name="Buchanan P."/>
            <person name="Buyck B."/>
            <person name="Bense V."/>
            <person name="Catcheside P."/>
            <person name="Chovatia M."/>
            <person name="Cooper J."/>
            <person name="Damon W."/>
            <person name="Desjardin D."/>
            <person name="Finy P."/>
            <person name="Geml J."/>
            <person name="Haridas S."/>
            <person name="Hughes K."/>
            <person name="Justo A."/>
            <person name="Karasinski D."/>
            <person name="Kautmanova I."/>
            <person name="Kiss B."/>
            <person name="Kocsube S."/>
            <person name="Kotiranta H."/>
            <person name="LaButti K.M."/>
            <person name="Lechner B.E."/>
            <person name="Liimatainen K."/>
            <person name="Lipzen A."/>
            <person name="Lukacs Z."/>
            <person name="Mihaltcheva S."/>
            <person name="Morgado L.N."/>
            <person name="Niskanen T."/>
            <person name="Noordeloos M.E."/>
            <person name="Ohm R.A."/>
            <person name="Ortiz-Santana B."/>
            <person name="Ovrebo C."/>
            <person name="Racz N."/>
            <person name="Riley R."/>
            <person name="Savchenko A."/>
            <person name="Shiryaev A."/>
            <person name="Soop K."/>
            <person name="Spirin V."/>
            <person name="Szebenyi C."/>
            <person name="Tomsovsky M."/>
            <person name="Tulloss R.E."/>
            <person name="Uehling J."/>
            <person name="Grigoriev I.V."/>
            <person name="Vagvolgyi C."/>
            <person name="Papp T."/>
            <person name="Martin F.M."/>
            <person name="Miettinen O."/>
            <person name="Hibbett D.S."/>
            <person name="Nagy L.G."/>
        </authorList>
    </citation>
    <scope>NUCLEOTIDE SEQUENCE [LARGE SCALE GENOMIC DNA]</scope>
    <source>
        <strain evidence="1 2">CBS 166.37</strain>
    </source>
</reference>
<dbReference type="AlphaFoldDB" id="A0A5C3LP84"/>
<proteinExistence type="predicted"/>
<organism evidence="1 2">
    <name type="scientific">Crucibulum laeve</name>
    <dbReference type="NCBI Taxonomy" id="68775"/>
    <lineage>
        <taxon>Eukaryota</taxon>
        <taxon>Fungi</taxon>
        <taxon>Dikarya</taxon>
        <taxon>Basidiomycota</taxon>
        <taxon>Agaricomycotina</taxon>
        <taxon>Agaricomycetes</taxon>
        <taxon>Agaricomycetidae</taxon>
        <taxon>Agaricales</taxon>
        <taxon>Agaricineae</taxon>
        <taxon>Nidulariaceae</taxon>
        <taxon>Crucibulum</taxon>
    </lineage>
</organism>
<dbReference type="Proteomes" id="UP000308652">
    <property type="component" value="Unassembled WGS sequence"/>
</dbReference>
<accession>A0A5C3LP84</accession>
<name>A0A5C3LP84_9AGAR</name>
<gene>
    <name evidence="1" type="ORF">BDQ12DRAFT_726525</name>
</gene>
<sequence>MRIPYTSPSLSTFRARILPPNTIQDFTATDIYDSPTPEPPETSDDTLYDQDSTMGAAFPSKEPTVGGDYTMAEINQFTELPSFKIETGDIVGPRKLFRHTNGFMYCSPLSTHIAKLVQKRQIEGPPNHPILVDPFWFRLFAVQVFVELLYADLEPNNERRYLFLGYFYLRRPQKTLRKEKWSEISEHVKNYIVKDYHAKTTKPEYNPDTASTGRQYPLKSVQRWFDDGLACPLIILQNVCRPTAKLNFVTFLSLLLSAPFPIRIRAVREPKENSWPVPLIYEDDKEETDSDSFEELLEQVNDIWS</sequence>